<protein>
    <submittedName>
        <fullName evidence="7">Epoxyqueuosine reductase</fullName>
        <ecNumber evidence="7">1.17.99.6</ecNumber>
    </submittedName>
</protein>
<evidence type="ECO:0000313" key="7">
    <source>
        <dbReference type="EMBL" id="MPL84805.1"/>
    </source>
</evidence>
<dbReference type="PROSITE" id="PS00198">
    <property type="entry name" value="4FE4S_FER_1"/>
    <property type="match status" value="1"/>
</dbReference>
<dbReference type="SUPFAM" id="SSF46548">
    <property type="entry name" value="alpha-helical ferredoxin"/>
    <property type="match status" value="1"/>
</dbReference>
<keyword evidence="5 7" id="KW-0560">Oxidoreductase</keyword>
<gene>
    <name evidence="7" type="primary">queG_14</name>
    <name evidence="7" type="ORF">SDC9_30770</name>
</gene>
<evidence type="ECO:0000256" key="5">
    <source>
        <dbReference type="ARBA" id="ARBA00023002"/>
    </source>
</evidence>
<dbReference type="GO" id="GO:0008616">
    <property type="term" value="P:tRNA queuosine(34) biosynthetic process"/>
    <property type="evidence" value="ECO:0007669"/>
    <property type="project" value="UniProtKB-KW"/>
</dbReference>
<dbReference type="Pfam" id="PF13484">
    <property type="entry name" value="Fer4_16"/>
    <property type="match status" value="1"/>
</dbReference>
<dbReference type="GO" id="GO:0051539">
    <property type="term" value="F:4 iron, 4 sulfur cluster binding"/>
    <property type="evidence" value="ECO:0007669"/>
    <property type="project" value="UniProtKB-KW"/>
</dbReference>
<dbReference type="InterPro" id="IPR017900">
    <property type="entry name" value="4Fe4S_Fe_S_CS"/>
</dbReference>
<name>A0A644V1C2_9ZZZZ</name>
<organism evidence="7">
    <name type="scientific">bioreactor metagenome</name>
    <dbReference type="NCBI Taxonomy" id="1076179"/>
    <lineage>
        <taxon>unclassified sequences</taxon>
        <taxon>metagenomes</taxon>
        <taxon>ecological metagenomes</taxon>
    </lineage>
</organism>
<dbReference type="InterPro" id="IPR004453">
    <property type="entry name" value="QueG"/>
</dbReference>
<comment type="caution">
    <text evidence="7">The sequence shown here is derived from an EMBL/GenBank/DDBJ whole genome shotgun (WGS) entry which is preliminary data.</text>
</comment>
<accession>A0A644V1C2</accession>
<keyword evidence="1" id="KW-0408">Iron</keyword>
<evidence type="ECO:0000256" key="4">
    <source>
        <dbReference type="ARBA" id="ARBA00022785"/>
    </source>
</evidence>
<dbReference type="NCBIfam" id="TIGR00276">
    <property type="entry name" value="tRNA epoxyqueuosine(34) reductase QueG"/>
    <property type="match status" value="1"/>
</dbReference>
<keyword evidence="1" id="KW-0411">Iron-sulfur</keyword>
<keyword evidence="4" id="KW-0671">Queuosine biosynthesis</keyword>
<evidence type="ECO:0000259" key="6">
    <source>
        <dbReference type="PROSITE" id="PS51379"/>
    </source>
</evidence>
<dbReference type="Pfam" id="PF08331">
    <property type="entry name" value="QueG_DUF1730"/>
    <property type="match status" value="1"/>
</dbReference>
<dbReference type="AlphaFoldDB" id="A0A644V1C2"/>
<proteinExistence type="inferred from homology"/>
<dbReference type="InterPro" id="IPR017896">
    <property type="entry name" value="4Fe4S_Fe-S-bd"/>
</dbReference>
<reference evidence="7" key="1">
    <citation type="submission" date="2019-08" db="EMBL/GenBank/DDBJ databases">
        <authorList>
            <person name="Kucharzyk K."/>
            <person name="Murdoch R.W."/>
            <person name="Higgins S."/>
            <person name="Loffler F."/>
        </authorList>
    </citation>
    <scope>NUCLEOTIDE SEQUENCE</scope>
</reference>
<keyword evidence="2" id="KW-0963">Cytoplasm</keyword>
<dbReference type="EMBL" id="VSSQ01000195">
    <property type="protein sequence ID" value="MPL84805.1"/>
    <property type="molecule type" value="Genomic_DNA"/>
</dbReference>
<keyword evidence="1" id="KW-0479">Metal-binding</keyword>
<evidence type="ECO:0000256" key="1">
    <source>
        <dbReference type="ARBA" id="ARBA00022485"/>
    </source>
</evidence>
<dbReference type="PROSITE" id="PS51379">
    <property type="entry name" value="4FE4S_FER_2"/>
    <property type="match status" value="1"/>
</dbReference>
<dbReference type="PANTHER" id="PTHR30002:SF4">
    <property type="entry name" value="EPOXYQUEUOSINE REDUCTASE"/>
    <property type="match status" value="1"/>
</dbReference>
<dbReference type="Gene3D" id="3.30.70.20">
    <property type="match status" value="1"/>
</dbReference>
<dbReference type="InterPro" id="IPR013542">
    <property type="entry name" value="QueG_DUF1730"/>
</dbReference>
<sequence>MDIAFNQPVDMNLRTELTQLIKTKAGELGFSFCGISRARRLDEEAPRLDKWLKEGRHGKMTYMENHFDKRLDPRLLLEGARSVVSLMMNYYPAGAEQYVSPLKVSKYAWGEDYHTVIRERLYVLTGLLQEKAGEFNFRVFTDSAPVLDRAWAVNAGLGWIGNNSMMITRRHGSFFFIAEIITDLEFDYDAPFGGNYCGDCTRCIDACPTGAITGPRHLDASRCISYLTIELKDDIPAEFNGKVNGWIFGCDVCQDVCPWNRFSLTNKEARFSPAGVWVEWSRDVWEQLEKPVFGEIFGKSALKRAGFKKLKNNVTFAGHSFIDESGYGKDSD</sequence>
<dbReference type="EC" id="1.17.99.6" evidence="7"/>
<evidence type="ECO:0000256" key="2">
    <source>
        <dbReference type="ARBA" id="ARBA00022490"/>
    </source>
</evidence>
<dbReference type="GO" id="GO:0052693">
    <property type="term" value="F:epoxyqueuosine reductase activity"/>
    <property type="evidence" value="ECO:0007669"/>
    <property type="project" value="UniProtKB-EC"/>
</dbReference>
<evidence type="ECO:0000256" key="3">
    <source>
        <dbReference type="ARBA" id="ARBA00022694"/>
    </source>
</evidence>
<feature type="domain" description="4Fe-4S ferredoxin-type" evidence="6">
    <location>
        <begin position="188"/>
        <end position="217"/>
    </location>
</feature>
<keyword evidence="3" id="KW-0819">tRNA processing</keyword>
<dbReference type="HAMAP" id="MF_00916">
    <property type="entry name" value="QueG"/>
    <property type="match status" value="1"/>
</dbReference>
<dbReference type="PANTHER" id="PTHR30002">
    <property type="entry name" value="EPOXYQUEUOSINE REDUCTASE"/>
    <property type="match status" value="1"/>
</dbReference>
<keyword evidence="1" id="KW-0004">4Fe-4S</keyword>